<dbReference type="Gene3D" id="3.10.129.110">
    <property type="entry name" value="Polyketide synthase dehydratase"/>
    <property type="match status" value="1"/>
</dbReference>
<dbReference type="Pfam" id="PF21089">
    <property type="entry name" value="PKS_DH_N"/>
    <property type="match status" value="1"/>
</dbReference>
<dbReference type="GO" id="GO:0006633">
    <property type="term" value="P:fatty acid biosynthetic process"/>
    <property type="evidence" value="ECO:0007669"/>
    <property type="project" value="TreeGrafter"/>
</dbReference>
<feature type="region of interest" description="Disordered" evidence="5">
    <location>
        <begin position="1"/>
        <end position="25"/>
    </location>
</feature>
<evidence type="ECO:0000313" key="7">
    <source>
        <dbReference type="EMBL" id="KJK74890.1"/>
    </source>
</evidence>
<dbReference type="InterPro" id="IPR042104">
    <property type="entry name" value="PKS_dehydratase_sf"/>
</dbReference>
<accession>A0A0D9NQI4</accession>
<dbReference type="InterPro" id="IPR049552">
    <property type="entry name" value="PKS_DH_N"/>
</dbReference>
<evidence type="ECO:0000256" key="2">
    <source>
        <dbReference type="ARBA" id="ARBA00022553"/>
    </source>
</evidence>
<proteinExistence type="predicted"/>
<evidence type="ECO:0000256" key="3">
    <source>
        <dbReference type="ARBA" id="ARBA00023268"/>
    </source>
</evidence>
<dbReference type="Proteomes" id="UP000054544">
    <property type="component" value="Unassembled WGS sequence"/>
</dbReference>
<keyword evidence="2" id="KW-0597">Phosphoprotein</keyword>
<dbReference type="Gene3D" id="3.40.366.10">
    <property type="entry name" value="Malonyl-Coenzyme A Acyl Carrier Protein, domain 2"/>
    <property type="match status" value="1"/>
</dbReference>
<keyword evidence="3" id="KW-0511">Multifunctional enzyme</keyword>
<evidence type="ECO:0000259" key="6">
    <source>
        <dbReference type="PROSITE" id="PS52019"/>
    </source>
</evidence>
<keyword evidence="1" id="KW-0596">Phosphopantetheine</keyword>
<evidence type="ECO:0000256" key="5">
    <source>
        <dbReference type="SAM" id="MobiDB-lite"/>
    </source>
</evidence>
<dbReference type="GO" id="GO:0004312">
    <property type="term" value="F:fatty acid synthase activity"/>
    <property type="evidence" value="ECO:0007669"/>
    <property type="project" value="TreeGrafter"/>
</dbReference>
<dbReference type="PROSITE" id="PS52019">
    <property type="entry name" value="PKS_MFAS_DH"/>
    <property type="match status" value="1"/>
</dbReference>
<keyword evidence="8" id="KW-1185">Reference proteome</keyword>
<comment type="caution">
    <text evidence="4">Lacks conserved residue(s) required for the propagation of feature annotation.</text>
</comment>
<dbReference type="STRING" id="1291518.A0A0D9NQI4"/>
<feature type="region of interest" description="N-terminal hotdog fold" evidence="4">
    <location>
        <begin position="132"/>
        <end position="264"/>
    </location>
</feature>
<dbReference type="PANTHER" id="PTHR43775:SF29">
    <property type="entry name" value="ASPERFURANONE POLYKETIDE SYNTHASE AFOG-RELATED"/>
    <property type="match status" value="1"/>
</dbReference>
<dbReference type="EMBL" id="KE384754">
    <property type="protein sequence ID" value="KJK74890.1"/>
    <property type="molecule type" value="Genomic_DNA"/>
</dbReference>
<dbReference type="InterPro" id="IPR020807">
    <property type="entry name" value="PKS_DH"/>
</dbReference>
<dbReference type="InterPro" id="IPR049900">
    <property type="entry name" value="PKS_mFAS_DH"/>
</dbReference>
<dbReference type="Gene3D" id="3.30.70.3290">
    <property type="match status" value="1"/>
</dbReference>
<dbReference type="GO" id="GO:0044550">
    <property type="term" value="P:secondary metabolite biosynthetic process"/>
    <property type="evidence" value="ECO:0007669"/>
    <property type="project" value="UniProtKB-ARBA"/>
</dbReference>
<dbReference type="AlphaFoldDB" id="A0A0D9NQI4"/>
<evidence type="ECO:0000256" key="4">
    <source>
        <dbReference type="PROSITE-ProRule" id="PRU01363"/>
    </source>
</evidence>
<dbReference type="InterPro" id="IPR050091">
    <property type="entry name" value="PKS_NRPS_Biosynth_Enz"/>
</dbReference>
<protein>
    <recommendedName>
        <fullName evidence="6">PKS/mFAS DH domain-containing protein</fullName>
    </recommendedName>
</protein>
<dbReference type="PANTHER" id="PTHR43775">
    <property type="entry name" value="FATTY ACID SYNTHASE"/>
    <property type="match status" value="1"/>
</dbReference>
<reference evidence="8" key="1">
    <citation type="journal article" date="2014" name="BMC Genomics">
        <title>The genome sequence of the biocontrol fungus Metarhizium anisopliae and comparative genomics of Metarhizium species.</title>
        <authorList>
            <person name="Pattemore J.A."/>
            <person name="Hane J.K."/>
            <person name="Williams A.H."/>
            <person name="Wilson B.A."/>
            <person name="Stodart B.J."/>
            <person name="Ash G.J."/>
        </authorList>
    </citation>
    <scope>NUCLEOTIDE SEQUENCE [LARGE SCALE GENOMIC DNA]</scope>
    <source>
        <strain evidence="8">BRIP 53293</strain>
    </source>
</reference>
<organism evidence="7 8">
    <name type="scientific">Metarhizium anisopliae BRIP 53293</name>
    <dbReference type="NCBI Taxonomy" id="1291518"/>
    <lineage>
        <taxon>Eukaryota</taxon>
        <taxon>Fungi</taxon>
        <taxon>Dikarya</taxon>
        <taxon>Ascomycota</taxon>
        <taxon>Pezizomycotina</taxon>
        <taxon>Sordariomycetes</taxon>
        <taxon>Hypocreomycetidae</taxon>
        <taxon>Hypocreales</taxon>
        <taxon>Clavicipitaceae</taxon>
        <taxon>Metarhizium</taxon>
    </lineage>
</organism>
<feature type="domain" description="PKS/mFAS DH" evidence="6">
    <location>
        <begin position="132"/>
        <end position="288"/>
    </location>
</feature>
<gene>
    <name evidence="7" type="ORF">H634G_09934</name>
</gene>
<dbReference type="SMART" id="SM00826">
    <property type="entry name" value="PKS_DH"/>
    <property type="match status" value="1"/>
</dbReference>
<dbReference type="InterPro" id="IPR001227">
    <property type="entry name" value="Ac_transferase_dom_sf"/>
</dbReference>
<name>A0A0D9NQI4_METAN</name>
<evidence type="ECO:0000313" key="8">
    <source>
        <dbReference type="Proteomes" id="UP000054544"/>
    </source>
</evidence>
<sequence>MLLTFSNRAPRKQLGRPTIHGPRATNVTEIGPQSALQGPINHMLQAFQGAKKPSYVASLDRGQDASASLLRAIGRVYCSGYPVDILRVNSLDRETPRPPPPKMPRYPFNHEKKYWRESLLSHNFRSQSARRHDLLGVRSIDWNPQVAQWRHILRLGEMPWLRDHKIAGEIVFPGAGYVVMAVESLKQLVERSVAVKGICLQEVASLHPIRFIQGAEQVETQLTISSPNLVSGNSVLLQFRIFVYENGSYLECASGLIGAVVDAKRRDQIICIGPWNSNDWFQRISSSC</sequence>
<evidence type="ECO:0000256" key="1">
    <source>
        <dbReference type="ARBA" id="ARBA00022450"/>
    </source>
</evidence>